<gene>
    <name evidence="1" type="ORF">CCACVL1_00432</name>
</gene>
<dbReference type="AlphaFoldDB" id="A0A1R3KWV7"/>
<accession>A0A1R3KWV7</accession>
<organism evidence="1 2">
    <name type="scientific">Corchorus capsularis</name>
    <name type="common">Jute</name>
    <dbReference type="NCBI Taxonomy" id="210143"/>
    <lineage>
        <taxon>Eukaryota</taxon>
        <taxon>Viridiplantae</taxon>
        <taxon>Streptophyta</taxon>
        <taxon>Embryophyta</taxon>
        <taxon>Tracheophyta</taxon>
        <taxon>Spermatophyta</taxon>
        <taxon>Magnoliopsida</taxon>
        <taxon>eudicotyledons</taxon>
        <taxon>Gunneridae</taxon>
        <taxon>Pentapetalae</taxon>
        <taxon>rosids</taxon>
        <taxon>malvids</taxon>
        <taxon>Malvales</taxon>
        <taxon>Malvaceae</taxon>
        <taxon>Grewioideae</taxon>
        <taxon>Apeibeae</taxon>
        <taxon>Corchorus</taxon>
    </lineage>
</organism>
<proteinExistence type="predicted"/>
<protein>
    <submittedName>
        <fullName evidence="1">Uncharacterized protein</fullName>
    </submittedName>
</protein>
<reference evidence="1 2" key="1">
    <citation type="submission" date="2013-09" db="EMBL/GenBank/DDBJ databases">
        <title>Corchorus capsularis genome sequencing.</title>
        <authorList>
            <person name="Alam M."/>
            <person name="Haque M.S."/>
            <person name="Islam M.S."/>
            <person name="Emdad E.M."/>
            <person name="Islam M.M."/>
            <person name="Ahmed B."/>
            <person name="Halim A."/>
            <person name="Hossen Q.M.M."/>
            <person name="Hossain M.Z."/>
            <person name="Ahmed R."/>
            <person name="Khan M.M."/>
            <person name="Islam R."/>
            <person name="Rashid M.M."/>
            <person name="Khan S.A."/>
            <person name="Rahman M.S."/>
            <person name="Alam M."/>
        </authorList>
    </citation>
    <scope>NUCLEOTIDE SEQUENCE [LARGE SCALE GENOMIC DNA]</scope>
    <source>
        <strain evidence="2">cv. CVL-1</strain>
        <tissue evidence="1">Whole seedling</tissue>
    </source>
</reference>
<dbReference type="EMBL" id="AWWV01001140">
    <property type="protein sequence ID" value="OMP11575.1"/>
    <property type="molecule type" value="Genomic_DNA"/>
</dbReference>
<keyword evidence="2" id="KW-1185">Reference proteome</keyword>
<dbReference type="Proteomes" id="UP000188268">
    <property type="component" value="Unassembled WGS sequence"/>
</dbReference>
<evidence type="ECO:0000313" key="2">
    <source>
        <dbReference type="Proteomes" id="UP000188268"/>
    </source>
</evidence>
<comment type="caution">
    <text evidence="1">The sequence shown here is derived from an EMBL/GenBank/DDBJ whole genome shotgun (WGS) entry which is preliminary data.</text>
</comment>
<dbReference type="Gramene" id="OMP11575">
    <property type="protein sequence ID" value="OMP11575"/>
    <property type="gene ID" value="CCACVL1_00432"/>
</dbReference>
<evidence type="ECO:0000313" key="1">
    <source>
        <dbReference type="EMBL" id="OMP11575.1"/>
    </source>
</evidence>
<sequence length="19" mass="2141">MGFEQPKLESVSWYVNGVA</sequence>
<name>A0A1R3KWV7_COCAP</name>